<dbReference type="Pfam" id="PF21404">
    <property type="entry name" value="AMG1_III"/>
    <property type="match status" value="1"/>
</dbReference>
<evidence type="ECO:0000259" key="8">
    <source>
        <dbReference type="Pfam" id="PF02878"/>
    </source>
</evidence>
<accession>A0A5P1EV04</accession>
<dbReference type="PRINTS" id="PR00509">
    <property type="entry name" value="PGMPMM"/>
</dbReference>
<comment type="catalytic activity">
    <reaction evidence="5">
        <text>alpha-D-glucose 1,6-bisphosphate + L-seryl-[protein] = O-phospho-L-seryl-[protein] + alpha-D-glucose 6-phosphate</text>
        <dbReference type="Rhea" id="RHEA:68752"/>
        <dbReference type="Rhea" id="RHEA-COMP:9863"/>
        <dbReference type="Rhea" id="RHEA-COMP:11604"/>
        <dbReference type="ChEBI" id="CHEBI:29999"/>
        <dbReference type="ChEBI" id="CHEBI:58225"/>
        <dbReference type="ChEBI" id="CHEBI:58392"/>
        <dbReference type="ChEBI" id="CHEBI:83421"/>
    </reaction>
</comment>
<dbReference type="EMBL" id="CM007385">
    <property type="protein sequence ID" value="ONK69836.1"/>
    <property type="molecule type" value="Genomic_DNA"/>
</dbReference>
<comment type="catalytic activity">
    <reaction evidence="6">
        <text>O-phospho-L-seryl-[protein] + alpha-D-glucose 1-phosphate = alpha-D-glucose 1,6-bisphosphate + L-seryl-[protein]</text>
        <dbReference type="Rhea" id="RHEA:68748"/>
        <dbReference type="Rhea" id="RHEA-COMP:9863"/>
        <dbReference type="Rhea" id="RHEA-COMP:11604"/>
        <dbReference type="ChEBI" id="CHEBI:29999"/>
        <dbReference type="ChEBI" id="CHEBI:58392"/>
        <dbReference type="ChEBI" id="CHEBI:58601"/>
        <dbReference type="ChEBI" id="CHEBI:83421"/>
    </reaction>
</comment>
<evidence type="ECO:0000256" key="1">
    <source>
        <dbReference type="ARBA" id="ARBA00010231"/>
    </source>
</evidence>
<keyword evidence="3" id="KW-0313">Glucose metabolism</keyword>
<evidence type="ECO:0000256" key="5">
    <source>
        <dbReference type="ARBA" id="ARBA00049318"/>
    </source>
</evidence>
<evidence type="ECO:0000256" key="4">
    <source>
        <dbReference type="ARBA" id="ARBA00023277"/>
    </source>
</evidence>
<dbReference type="InterPro" id="IPR016055">
    <property type="entry name" value="A-D-PHexomutase_a/b/a-I/II/III"/>
</dbReference>
<comment type="subunit">
    <text evidence="2">Monomer.</text>
</comment>
<keyword evidence="11" id="KW-1185">Reference proteome</keyword>
<gene>
    <name evidence="10" type="ORF">A4U43_C05F27240</name>
</gene>
<feature type="region of interest" description="Disordered" evidence="7">
    <location>
        <begin position="352"/>
        <end position="383"/>
    </location>
</feature>
<dbReference type="PROSITE" id="PS00710">
    <property type="entry name" value="PGM_PMM"/>
    <property type="match status" value="1"/>
</dbReference>
<evidence type="ECO:0000256" key="6">
    <source>
        <dbReference type="ARBA" id="ARBA00049409"/>
    </source>
</evidence>
<evidence type="ECO:0000259" key="9">
    <source>
        <dbReference type="Pfam" id="PF21404"/>
    </source>
</evidence>
<evidence type="ECO:0000256" key="3">
    <source>
        <dbReference type="ARBA" id="ARBA00022526"/>
    </source>
</evidence>
<proteinExistence type="inferred from homology"/>
<dbReference type="GO" id="GO:0006048">
    <property type="term" value="P:UDP-N-acetylglucosamine biosynthetic process"/>
    <property type="evidence" value="ECO:0007669"/>
    <property type="project" value="TreeGrafter"/>
</dbReference>
<dbReference type="GO" id="GO:0000287">
    <property type="term" value="F:magnesium ion binding"/>
    <property type="evidence" value="ECO:0007669"/>
    <property type="project" value="InterPro"/>
</dbReference>
<dbReference type="InterPro" id="IPR005841">
    <property type="entry name" value="Alpha-D-phosphohexomutase_SF"/>
</dbReference>
<dbReference type="GO" id="GO:0006006">
    <property type="term" value="P:glucose metabolic process"/>
    <property type="evidence" value="ECO:0007669"/>
    <property type="project" value="UniProtKB-KW"/>
</dbReference>
<dbReference type="Pfam" id="PF02878">
    <property type="entry name" value="PGM_PMM_I"/>
    <property type="match status" value="1"/>
</dbReference>
<dbReference type="Gene3D" id="3.40.120.10">
    <property type="entry name" value="Alpha-D-Glucose-1,6-Bisphosphate, subunit A, domain 3"/>
    <property type="match status" value="1"/>
</dbReference>
<organism evidence="10 11">
    <name type="scientific">Asparagus officinalis</name>
    <name type="common">Garden asparagus</name>
    <dbReference type="NCBI Taxonomy" id="4686"/>
    <lineage>
        <taxon>Eukaryota</taxon>
        <taxon>Viridiplantae</taxon>
        <taxon>Streptophyta</taxon>
        <taxon>Embryophyta</taxon>
        <taxon>Tracheophyta</taxon>
        <taxon>Spermatophyta</taxon>
        <taxon>Magnoliopsida</taxon>
        <taxon>Liliopsida</taxon>
        <taxon>Asparagales</taxon>
        <taxon>Asparagaceae</taxon>
        <taxon>Asparagoideae</taxon>
        <taxon>Asparagus</taxon>
    </lineage>
</organism>
<protein>
    <submittedName>
        <fullName evidence="10">Uncharacterized protein</fullName>
    </submittedName>
</protein>
<dbReference type="InterPro" id="IPR005844">
    <property type="entry name" value="A-D-PHexomutase_a/b/a-I"/>
</dbReference>
<evidence type="ECO:0000313" key="10">
    <source>
        <dbReference type="EMBL" id="ONK69836.1"/>
    </source>
</evidence>
<dbReference type="InterPro" id="IPR016066">
    <property type="entry name" value="A-D-PHexomutase_CS"/>
</dbReference>
<dbReference type="Gramene" id="ONK69836">
    <property type="protein sequence ID" value="ONK69836"/>
    <property type="gene ID" value="A4U43_C05F27240"/>
</dbReference>
<feature type="domain" description="Alpha-D-phosphohexomutase alpha/beta/alpha" evidence="8">
    <location>
        <begin position="52"/>
        <end position="88"/>
    </location>
</feature>
<dbReference type="SUPFAM" id="SSF53738">
    <property type="entry name" value="Phosphoglucomutase, first 3 domains"/>
    <property type="match status" value="2"/>
</dbReference>
<dbReference type="GO" id="GO:0004610">
    <property type="term" value="F:phosphoacetylglucosamine mutase activity"/>
    <property type="evidence" value="ECO:0007669"/>
    <property type="project" value="TreeGrafter"/>
</dbReference>
<dbReference type="InterPro" id="IPR049022">
    <property type="entry name" value="AMG1_III"/>
</dbReference>
<reference evidence="11" key="1">
    <citation type="journal article" date="2017" name="Nat. Commun.">
        <title>The asparagus genome sheds light on the origin and evolution of a young Y chromosome.</title>
        <authorList>
            <person name="Harkess A."/>
            <person name="Zhou J."/>
            <person name="Xu C."/>
            <person name="Bowers J.E."/>
            <person name="Van der Hulst R."/>
            <person name="Ayyampalayam S."/>
            <person name="Mercati F."/>
            <person name="Riccardi P."/>
            <person name="McKain M.R."/>
            <person name="Kakrana A."/>
            <person name="Tang H."/>
            <person name="Ray J."/>
            <person name="Groenendijk J."/>
            <person name="Arikit S."/>
            <person name="Mathioni S.M."/>
            <person name="Nakano M."/>
            <person name="Shan H."/>
            <person name="Telgmann-Rauber A."/>
            <person name="Kanno A."/>
            <person name="Yue Z."/>
            <person name="Chen H."/>
            <person name="Li W."/>
            <person name="Chen Y."/>
            <person name="Xu X."/>
            <person name="Zhang Y."/>
            <person name="Luo S."/>
            <person name="Chen H."/>
            <person name="Gao J."/>
            <person name="Mao Z."/>
            <person name="Pires J.C."/>
            <person name="Luo M."/>
            <person name="Kudrna D."/>
            <person name="Wing R.A."/>
            <person name="Meyers B.C."/>
            <person name="Yi K."/>
            <person name="Kong H."/>
            <person name="Lavrijsen P."/>
            <person name="Sunseri F."/>
            <person name="Falavigna A."/>
            <person name="Ye Y."/>
            <person name="Leebens-Mack J.H."/>
            <person name="Chen G."/>
        </authorList>
    </citation>
    <scope>NUCLEOTIDE SEQUENCE [LARGE SCALE GENOMIC DNA]</scope>
    <source>
        <strain evidence="11">cv. DH0086</strain>
    </source>
</reference>
<feature type="domain" description="Phosphoacetylglucosamine mutase AMG1" evidence="9">
    <location>
        <begin position="232"/>
        <end position="281"/>
    </location>
</feature>
<dbReference type="PANTHER" id="PTHR45955:SF1">
    <property type="entry name" value="PHOSPHOACETYLGLUCOSAMINE MUTASE"/>
    <property type="match status" value="1"/>
</dbReference>
<comment type="similarity">
    <text evidence="1">Belongs to the phosphohexose mutase family.</text>
</comment>
<evidence type="ECO:0000256" key="7">
    <source>
        <dbReference type="SAM" id="MobiDB-lite"/>
    </source>
</evidence>
<dbReference type="PANTHER" id="PTHR45955">
    <property type="entry name" value="PHOSPHOACETYLGLUCOSAMINE MUTASE"/>
    <property type="match status" value="1"/>
</dbReference>
<evidence type="ECO:0000256" key="2">
    <source>
        <dbReference type="ARBA" id="ARBA00011245"/>
    </source>
</evidence>
<name>A0A5P1EV04_ASPOF</name>
<evidence type="ECO:0000313" key="11">
    <source>
        <dbReference type="Proteomes" id="UP000243459"/>
    </source>
</evidence>
<sequence>MELSSTMIPSLYRALVIHSRLKFSYGTAGFRAEASMLTSTVFRAGILAALRSLKTGAVIGLMITASHNPVNDNGVKIADPDGGMLTQQWEPFADALANAPDPKCLLDVVLKFIEEENITVRCLVDLVPKEMAKLVDAKLVVDGANGVGGGKLEELKGMLTGLEIEVRNLGRKREGVLNENVGADHVQKEKVVPYGFGSGNVGIRCASLDGDADRLVYFRLLSANSSSVDLVDGDKILSLFAIFIKEQLDTISRMENDKLRNRLSSSLGIVQTAYANGCDSVLLFEMHVFWTWHVCLLVKDTSFRNCGKKTEYEMVKVADRSAVVTANAETQVVKPLGLQELIYAETGDPKSLFSSKISQNQTHEARSPEPGAEPPEKEKLVPGLPELPKWLPIGGPSRSGQYWAPSRITPRNKEAEAEKLVVALGPLNSTAAESVDPWQPPVPPCRTCPSHTRTPRPGIAYLRPYSPNPARLPARRRNLAAAWWRNRPPFAPQGFWAWAWALLAFEGYFLNVELGGGWKAEVGGAAGRGVGVRWVGVLADDSEFEGEGGPIGG</sequence>
<feature type="compositionally biased region" description="Polar residues" evidence="7">
    <location>
        <begin position="352"/>
        <end position="362"/>
    </location>
</feature>
<dbReference type="Proteomes" id="UP000243459">
    <property type="component" value="Chromosome 5"/>
</dbReference>
<keyword evidence="4" id="KW-0119">Carbohydrate metabolism</keyword>
<dbReference type="AlphaFoldDB" id="A0A5P1EV04"/>